<protein>
    <submittedName>
        <fullName evidence="2">Uracil-DNA glycosylase superfamily</fullName>
    </submittedName>
</protein>
<keyword evidence="3" id="KW-1185">Reference proteome</keyword>
<reference evidence="2 3" key="1">
    <citation type="journal article" date="2011" name="Stand. Genomic Sci.">
        <title>Complete genome sequence of Parvibaculum lavamentivorans type strain (DS-1(T)).</title>
        <authorList>
            <person name="Schleheck D."/>
            <person name="Weiss M."/>
            <person name="Pitluck S."/>
            <person name="Bruce D."/>
            <person name="Land M.L."/>
            <person name="Han S."/>
            <person name="Saunders E."/>
            <person name="Tapia R."/>
            <person name="Detter C."/>
            <person name="Brettin T."/>
            <person name="Han J."/>
            <person name="Woyke T."/>
            <person name="Goodwin L."/>
            <person name="Pennacchio L."/>
            <person name="Nolan M."/>
            <person name="Cook A.M."/>
            <person name="Kjelleberg S."/>
            <person name="Thomas T."/>
        </authorList>
    </citation>
    <scope>NUCLEOTIDE SEQUENCE [LARGE SCALE GENOMIC DNA]</scope>
    <source>
        <strain evidence="3">DS-1 / DSM 13023 / NCIMB 13966</strain>
    </source>
</reference>
<dbReference type="STRING" id="402881.Plav_1081"/>
<dbReference type="SUPFAM" id="SSF52141">
    <property type="entry name" value="Uracil-DNA glycosylase-like"/>
    <property type="match status" value="1"/>
</dbReference>
<organism evidence="2 3">
    <name type="scientific">Parvibaculum lavamentivorans (strain DS-1 / DSM 13023 / NCIMB 13966)</name>
    <dbReference type="NCBI Taxonomy" id="402881"/>
    <lineage>
        <taxon>Bacteria</taxon>
        <taxon>Pseudomonadati</taxon>
        <taxon>Pseudomonadota</taxon>
        <taxon>Alphaproteobacteria</taxon>
        <taxon>Hyphomicrobiales</taxon>
        <taxon>Parvibaculaceae</taxon>
        <taxon>Parvibaculum</taxon>
    </lineage>
</organism>
<proteinExistence type="predicted"/>
<dbReference type="CDD" id="cd10033">
    <property type="entry name" value="UDG_like"/>
    <property type="match status" value="1"/>
</dbReference>
<dbReference type="eggNOG" id="COG1573">
    <property type="taxonomic scope" value="Bacteria"/>
</dbReference>
<dbReference type="InterPro" id="IPR005122">
    <property type="entry name" value="Uracil-DNA_glycosylase-like"/>
</dbReference>
<dbReference type="Proteomes" id="UP000006377">
    <property type="component" value="Chromosome"/>
</dbReference>
<sequence length="178" mass="20277">MLPHEPRPVLRVSSTARLCIVGQAPGTRVHASGTPFTDPSGDRLRDWMGVTPEEFYDISRIAIIPMGFCFPGLDAKGGDLPPRRECADHWRRDLFELMPQLELTLLVGQYAQAWHLGKARKESLTATVAAWREYLPRHLPLPHPSWRNNAWIKKHPWFETELLPVLKSEVRRCVGSPV</sequence>
<dbReference type="InterPro" id="IPR036895">
    <property type="entry name" value="Uracil-DNA_glycosylase-like_sf"/>
</dbReference>
<name>A7HS20_PARL1</name>
<dbReference type="Pfam" id="PF03167">
    <property type="entry name" value="UDG"/>
    <property type="match status" value="1"/>
</dbReference>
<dbReference type="InterPro" id="IPR047124">
    <property type="entry name" value="HI_0220.2"/>
</dbReference>
<evidence type="ECO:0000259" key="1">
    <source>
        <dbReference type="SMART" id="SM00986"/>
    </source>
</evidence>
<dbReference type="EMBL" id="CP000774">
    <property type="protein sequence ID" value="ABS62703.1"/>
    <property type="molecule type" value="Genomic_DNA"/>
</dbReference>
<dbReference type="KEGG" id="pla:Plav_1081"/>
<dbReference type="PANTHER" id="PTHR42160">
    <property type="entry name" value="URACIL-DNA GLYCOSYLASE SUPERFAMILY PROTEIN"/>
    <property type="match status" value="1"/>
</dbReference>
<gene>
    <name evidence="2" type="ordered locus">Plav_1081</name>
</gene>
<feature type="domain" description="Uracil-DNA glycosylase-like" evidence="1">
    <location>
        <begin position="9"/>
        <end position="167"/>
    </location>
</feature>
<dbReference type="SMART" id="SM00987">
    <property type="entry name" value="UreE_C"/>
    <property type="match status" value="1"/>
</dbReference>
<dbReference type="AlphaFoldDB" id="A7HS20"/>
<dbReference type="HOGENOM" id="CLU_075800_0_0_5"/>
<evidence type="ECO:0000313" key="3">
    <source>
        <dbReference type="Proteomes" id="UP000006377"/>
    </source>
</evidence>
<dbReference type="Gene3D" id="3.40.470.10">
    <property type="entry name" value="Uracil-DNA glycosylase-like domain"/>
    <property type="match status" value="1"/>
</dbReference>
<accession>A7HS20</accession>
<dbReference type="SMART" id="SM00986">
    <property type="entry name" value="UDG"/>
    <property type="match status" value="1"/>
</dbReference>
<evidence type="ECO:0000313" key="2">
    <source>
        <dbReference type="EMBL" id="ABS62703.1"/>
    </source>
</evidence>
<dbReference type="PANTHER" id="PTHR42160:SF1">
    <property type="entry name" value="URACIL-DNA GLYCOSYLASE SUPERFAMILY PROTEIN"/>
    <property type="match status" value="1"/>
</dbReference>